<proteinExistence type="predicted"/>
<keyword evidence="2" id="KW-1185">Reference proteome</keyword>
<sequence>MHATGVSARPADTARRDAVIDLTGLARPAAGASRRWFETHRARAFPTFLTTSDGGCVPAPRLRFGEPRPAACPGAVSFNRRRRRHMPYVALEVLTEDANRYALPDLIGVGGASPDVPHVCEMLLTDAQWPTIQAYLDRRELPYKFARPSTGRRVGRNNPCW</sequence>
<organism evidence="1 2">
    <name type="scientific">Burkholderia thailandensis (strain ATCC 700388 / DSM 13276 / CCUG 48851 / CIP 106301 / E264)</name>
    <dbReference type="NCBI Taxonomy" id="271848"/>
    <lineage>
        <taxon>Bacteria</taxon>
        <taxon>Pseudomonadati</taxon>
        <taxon>Pseudomonadota</taxon>
        <taxon>Betaproteobacteria</taxon>
        <taxon>Burkholderiales</taxon>
        <taxon>Burkholderiaceae</taxon>
        <taxon>Burkholderia</taxon>
        <taxon>pseudomallei group</taxon>
    </lineage>
</organism>
<evidence type="ECO:0000313" key="2">
    <source>
        <dbReference type="Proteomes" id="UP000001930"/>
    </source>
</evidence>
<accession>Q2T9B0</accession>
<dbReference type="AlphaFoldDB" id="Q2T9B0"/>
<dbReference type="HOGENOM" id="CLU_1640632_0_0_4"/>
<dbReference type="EMBL" id="CP000085">
    <property type="protein sequence ID" value="ABC36234.1"/>
    <property type="molecule type" value="Genomic_DNA"/>
</dbReference>
<dbReference type="KEGG" id="bte:BTH_II0037"/>
<gene>
    <name evidence="1" type="ordered locus">BTH_II0037</name>
</gene>
<name>Q2T9B0_BURTA</name>
<protein>
    <submittedName>
        <fullName evidence="1">Uncharacterized protein</fullName>
    </submittedName>
</protein>
<dbReference type="Proteomes" id="UP000001930">
    <property type="component" value="Chromosome II"/>
</dbReference>
<evidence type="ECO:0000313" key="1">
    <source>
        <dbReference type="EMBL" id="ABC36234.1"/>
    </source>
</evidence>
<reference evidence="1 2" key="1">
    <citation type="journal article" date="2005" name="BMC Genomics">
        <title>Bacterial genome adaptation to niches: divergence of the potential virulence genes in three Burkholderia species of different survival strategies.</title>
        <authorList>
            <person name="Kim H.S."/>
            <person name="Schell M.A."/>
            <person name="Yu Y."/>
            <person name="Ulrich R.L."/>
            <person name="Sarria S.H."/>
            <person name="Nierman W.C."/>
            <person name="DeShazer D."/>
        </authorList>
    </citation>
    <scope>NUCLEOTIDE SEQUENCE [LARGE SCALE GENOMIC DNA]</scope>
    <source>
        <strain evidence="2">ATCC 700388 / DSM 13276 / CCUG 48851 / CIP 106301 / E264</strain>
    </source>
</reference>